<evidence type="ECO:0000313" key="1">
    <source>
        <dbReference type="EMBL" id="SVC45653.1"/>
    </source>
</evidence>
<organism evidence="1">
    <name type="scientific">marine metagenome</name>
    <dbReference type="NCBI Taxonomy" id="408172"/>
    <lineage>
        <taxon>unclassified sequences</taxon>
        <taxon>metagenomes</taxon>
        <taxon>ecological metagenomes</taxon>
    </lineage>
</organism>
<dbReference type="PROSITE" id="PS51257">
    <property type="entry name" value="PROKAR_LIPOPROTEIN"/>
    <property type="match status" value="1"/>
</dbReference>
<evidence type="ECO:0008006" key="2">
    <source>
        <dbReference type="Google" id="ProtNLM"/>
    </source>
</evidence>
<dbReference type="SUPFAM" id="SSF52518">
    <property type="entry name" value="Thiamin diphosphate-binding fold (THDP-binding)"/>
    <property type="match status" value="1"/>
</dbReference>
<reference evidence="1" key="1">
    <citation type="submission" date="2018-05" db="EMBL/GenBank/DDBJ databases">
        <authorList>
            <person name="Lanie J.A."/>
            <person name="Ng W.-L."/>
            <person name="Kazmierczak K.M."/>
            <person name="Andrzejewski T.M."/>
            <person name="Davidsen T.M."/>
            <person name="Wayne K.J."/>
            <person name="Tettelin H."/>
            <person name="Glass J.I."/>
            <person name="Rusch D."/>
            <person name="Podicherti R."/>
            <person name="Tsui H.-C.T."/>
            <person name="Winkler M.E."/>
        </authorList>
    </citation>
    <scope>NUCLEOTIDE SEQUENCE</scope>
</reference>
<gene>
    <name evidence="1" type="ORF">METZ01_LOCUS298507</name>
</gene>
<protein>
    <recommendedName>
        <fullName evidence="2">Thiamine pyrophosphate enzyme N-terminal TPP-binding domain-containing protein</fullName>
    </recommendedName>
</protein>
<accession>A0A382M9I9</accession>
<dbReference type="AlphaFoldDB" id="A0A382M9I9"/>
<feature type="non-terminal residue" evidence="1">
    <location>
        <position position="35"/>
    </location>
</feature>
<proteinExistence type="predicted"/>
<dbReference type="EMBL" id="UINC01092241">
    <property type="protein sequence ID" value="SVC45653.1"/>
    <property type="molecule type" value="Genomic_DNA"/>
</dbReference>
<sequence>MRYGGSIIADTLQQHDVEFIFTLCGGHISPILVAC</sequence>
<name>A0A382M9I9_9ZZZZ</name>
<dbReference type="InterPro" id="IPR029061">
    <property type="entry name" value="THDP-binding"/>
</dbReference>